<evidence type="ECO:0000313" key="9">
    <source>
        <dbReference type="EMBL" id="PCH44502.1"/>
    </source>
</evidence>
<dbReference type="GO" id="GO:0008270">
    <property type="term" value="F:zinc ion binding"/>
    <property type="evidence" value="ECO:0007669"/>
    <property type="project" value="UniProtKB-KW"/>
</dbReference>
<evidence type="ECO:0000259" key="8">
    <source>
        <dbReference type="PROSITE" id="PS50114"/>
    </source>
</evidence>
<keyword evidence="5" id="KW-0539">Nucleus</keyword>
<dbReference type="Proteomes" id="UP000218811">
    <property type="component" value="Unassembled WGS sequence"/>
</dbReference>
<dbReference type="GO" id="GO:0045944">
    <property type="term" value="P:positive regulation of transcription by RNA polymerase II"/>
    <property type="evidence" value="ECO:0007669"/>
    <property type="project" value="TreeGrafter"/>
</dbReference>
<dbReference type="SMART" id="SM00401">
    <property type="entry name" value="ZnF_GATA"/>
    <property type="match status" value="1"/>
</dbReference>
<keyword evidence="3 6" id="KW-0863">Zinc-finger</keyword>
<evidence type="ECO:0000256" key="1">
    <source>
        <dbReference type="ARBA" id="ARBA00004123"/>
    </source>
</evidence>
<evidence type="ECO:0000256" key="7">
    <source>
        <dbReference type="SAM" id="MobiDB-lite"/>
    </source>
</evidence>
<comment type="subcellular location">
    <subcellularLocation>
        <location evidence="1">Nucleus</location>
    </subcellularLocation>
</comment>
<dbReference type="GO" id="GO:0000122">
    <property type="term" value="P:negative regulation of transcription by RNA polymerase II"/>
    <property type="evidence" value="ECO:0007669"/>
    <property type="project" value="TreeGrafter"/>
</dbReference>
<dbReference type="EMBL" id="KB468157">
    <property type="protein sequence ID" value="PCH44502.1"/>
    <property type="molecule type" value="Genomic_DNA"/>
</dbReference>
<evidence type="ECO:0000256" key="3">
    <source>
        <dbReference type="ARBA" id="ARBA00022771"/>
    </source>
</evidence>
<feature type="compositionally biased region" description="Polar residues" evidence="7">
    <location>
        <begin position="84"/>
        <end position="100"/>
    </location>
</feature>
<feature type="compositionally biased region" description="Pro residues" evidence="7">
    <location>
        <begin position="44"/>
        <end position="55"/>
    </location>
</feature>
<dbReference type="GO" id="GO:0005634">
    <property type="term" value="C:nucleus"/>
    <property type="evidence" value="ECO:0007669"/>
    <property type="project" value="UniProtKB-SubCell"/>
</dbReference>
<evidence type="ECO:0000256" key="6">
    <source>
        <dbReference type="PROSITE-ProRule" id="PRU00094"/>
    </source>
</evidence>
<dbReference type="GO" id="GO:0000978">
    <property type="term" value="F:RNA polymerase II cis-regulatory region sequence-specific DNA binding"/>
    <property type="evidence" value="ECO:0007669"/>
    <property type="project" value="TreeGrafter"/>
</dbReference>
<protein>
    <recommendedName>
        <fullName evidence="8">GATA-type domain-containing protein</fullName>
    </recommendedName>
</protein>
<keyword evidence="2" id="KW-0479">Metal-binding</keyword>
<keyword evidence="4" id="KW-0862">Zinc</keyword>
<dbReference type="Pfam" id="PF00320">
    <property type="entry name" value="GATA"/>
    <property type="match status" value="1"/>
</dbReference>
<name>A0A2H3JQS8_WOLCO</name>
<organism evidence="9 10">
    <name type="scientific">Wolfiporia cocos (strain MD-104)</name>
    <name type="common">Brown rot fungus</name>
    <dbReference type="NCBI Taxonomy" id="742152"/>
    <lineage>
        <taxon>Eukaryota</taxon>
        <taxon>Fungi</taxon>
        <taxon>Dikarya</taxon>
        <taxon>Basidiomycota</taxon>
        <taxon>Agaricomycotina</taxon>
        <taxon>Agaricomycetes</taxon>
        <taxon>Polyporales</taxon>
        <taxon>Phaeolaceae</taxon>
        <taxon>Wolfiporia</taxon>
    </lineage>
</organism>
<dbReference type="GO" id="GO:0000981">
    <property type="term" value="F:DNA-binding transcription factor activity, RNA polymerase II-specific"/>
    <property type="evidence" value="ECO:0007669"/>
    <property type="project" value="TreeGrafter"/>
</dbReference>
<keyword evidence="10" id="KW-1185">Reference proteome</keyword>
<dbReference type="OrthoDB" id="515401at2759"/>
<dbReference type="CDD" id="cd00202">
    <property type="entry name" value="ZnF_GATA"/>
    <property type="match status" value="1"/>
</dbReference>
<evidence type="ECO:0000256" key="4">
    <source>
        <dbReference type="ARBA" id="ARBA00022833"/>
    </source>
</evidence>
<reference evidence="9 10" key="1">
    <citation type="journal article" date="2012" name="Science">
        <title>The Paleozoic origin of enzymatic lignin decomposition reconstructed from 31 fungal genomes.</title>
        <authorList>
            <person name="Floudas D."/>
            <person name="Binder M."/>
            <person name="Riley R."/>
            <person name="Barry K."/>
            <person name="Blanchette R.A."/>
            <person name="Henrissat B."/>
            <person name="Martinez A.T."/>
            <person name="Otillar R."/>
            <person name="Spatafora J.W."/>
            <person name="Yadav J.S."/>
            <person name="Aerts A."/>
            <person name="Benoit I."/>
            <person name="Boyd A."/>
            <person name="Carlson A."/>
            <person name="Copeland A."/>
            <person name="Coutinho P.M."/>
            <person name="de Vries R.P."/>
            <person name="Ferreira P."/>
            <person name="Findley K."/>
            <person name="Foster B."/>
            <person name="Gaskell J."/>
            <person name="Glotzer D."/>
            <person name="Gorecki P."/>
            <person name="Heitman J."/>
            <person name="Hesse C."/>
            <person name="Hori C."/>
            <person name="Igarashi K."/>
            <person name="Jurgens J.A."/>
            <person name="Kallen N."/>
            <person name="Kersten P."/>
            <person name="Kohler A."/>
            <person name="Kuees U."/>
            <person name="Kumar T.K.A."/>
            <person name="Kuo A."/>
            <person name="LaButti K."/>
            <person name="Larrondo L.F."/>
            <person name="Lindquist E."/>
            <person name="Ling A."/>
            <person name="Lombard V."/>
            <person name="Lucas S."/>
            <person name="Lundell T."/>
            <person name="Martin R."/>
            <person name="McLaughlin D.J."/>
            <person name="Morgenstern I."/>
            <person name="Morin E."/>
            <person name="Murat C."/>
            <person name="Nagy L.G."/>
            <person name="Nolan M."/>
            <person name="Ohm R.A."/>
            <person name="Patyshakuliyeva A."/>
            <person name="Rokas A."/>
            <person name="Ruiz-Duenas F.J."/>
            <person name="Sabat G."/>
            <person name="Salamov A."/>
            <person name="Samejima M."/>
            <person name="Schmutz J."/>
            <person name="Slot J.C."/>
            <person name="St John F."/>
            <person name="Stenlid J."/>
            <person name="Sun H."/>
            <person name="Sun S."/>
            <person name="Syed K."/>
            <person name="Tsang A."/>
            <person name="Wiebenga A."/>
            <person name="Young D."/>
            <person name="Pisabarro A."/>
            <person name="Eastwood D.C."/>
            <person name="Martin F."/>
            <person name="Cullen D."/>
            <person name="Grigoriev I.V."/>
            <person name="Hibbett D.S."/>
        </authorList>
    </citation>
    <scope>NUCLEOTIDE SEQUENCE [LARGE SCALE GENOMIC DNA]</scope>
    <source>
        <strain evidence="9 10">MD-104</strain>
    </source>
</reference>
<dbReference type="PRINTS" id="PR00619">
    <property type="entry name" value="GATAZNFINGER"/>
</dbReference>
<dbReference type="SUPFAM" id="SSF57716">
    <property type="entry name" value="Glucocorticoid receptor-like (DNA-binding domain)"/>
    <property type="match status" value="1"/>
</dbReference>
<dbReference type="PANTHER" id="PTHR10071:SF281">
    <property type="entry name" value="BOX A-BINDING FACTOR-RELATED"/>
    <property type="match status" value="1"/>
</dbReference>
<dbReference type="STRING" id="742152.A0A2H3JQS8"/>
<gene>
    <name evidence="9" type="ORF">WOLCODRAFT_26812</name>
</gene>
<evidence type="ECO:0000256" key="5">
    <source>
        <dbReference type="ARBA" id="ARBA00023242"/>
    </source>
</evidence>
<feature type="domain" description="GATA-type" evidence="8">
    <location>
        <begin position="93"/>
        <end position="124"/>
    </location>
</feature>
<dbReference type="Gene3D" id="3.30.50.10">
    <property type="entry name" value="Erythroid Transcription Factor GATA-1, subunit A"/>
    <property type="match status" value="1"/>
</dbReference>
<accession>A0A2H3JQS8</accession>
<dbReference type="AlphaFoldDB" id="A0A2H3JQS8"/>
<dbReference type="PROSITE" id="PS00344">
    <property type="entry name" value="GATA_ZN_FINGER_1"/>
    <property type="match status" value="1"/>
</dbReference>
<evidence type="ECO:0000313" key="10">
    <source>
        <dbReference type="Proteomes" id="UP000218811"/>
    </source>
</evidence>
<dbReference type="InterPro" id="IPR013088">
    <property type="entry name" value="Znf_NHR/GATA"/>
</dbReference>
<proteinExistence type="predicted"/>
<evidence type="ECO:0000256" key="2">
    <source>
        <dbReference type="ARBA" id="ARBA00022723"/>
    </source>
</evidence>
<dbReference type="InterPro" id="IPR039355">
    <property type="entry name" value="Transcription_factor_GATA"/>
</dbReference>
<feature type="region of interest" description="Disordered" evidence="7">
    <location>
        <begin position="26"/>
        <end position="102"/>
    </location>
</feature>
<dbReference type="InterPro" id="IPR000679">
    <property type="entry name" value="Znf_GATA"/>
</dbReference>
<dbReference type="PANTHER" id="PTHR10071">
    <property type="entry name" value="TRANSCRIPTION FACTOR GATA FAMILY MEMBER"/>
    <property type="match status" value="1"/>
</dbReference>
<sequence>MPGPVVLESPTVNMQYPAVSPMARMQYVGPMHTPPPSDRSLPDQEPPAPASPPPSARNGNETAPTYSLDPALQDRNMDNIDPALTQSAQDEATHGQNTCANCGASKTPLWRRDGDGKTVCNACGQCHFYASTSGLSSRQISSECAFGLSRSF</sequence>
<dbReference type="PROSITE" id="PS50114">
    <property type="entry name" value="GATA_ZN_FINGER_2"/>
    <property type="match status" value="1"/>
</dbReference>